<evidence type="ECO:0000256" key="1">
    <source>
        <dbReference type="SAM" id="MobiDB-lite"/>
    </source>
</evidence>
<keyword evidence="3" id="KW-1185">Reference proteome</keyword>
<evidence type="ECO:0000313" key="2">
    <source>
        <dbReference type="EMBL" id="CAK0880834.1"/>
    </source>
</evidence>
<protein>
    <recommendedName>
        <fullName evidence="4">Peptidylprolyl isomerase</fullName>
    </recommendedName>
</protein>
<dbReference type="Proteomes" id="UP001189429">
    <property type="component" value="Unassembled WGS sequence"/>
</dbReference>
<name>A0ABN9W7P4_9DINO</name>
<reference evidence="2" key="1">
    <citation type="submission" date="2023-10" db="EMBL/GenBank/DDBJ databases">
        <authorList>
            <person name="Chen Y."/>
            <person name="Shah S."/>
            <person name="Dougan E. K."/>
            <person name="Thang M."/>
            <person name="Chan C."/>
        </authorList>
    </citation>
    <scope>NUCLEOTIDE SEQUENCE [LARGE SCALE GENOMIC DNA]</scope>
</reference>
<organism evidence="2 3">
    <name type="scientific">Prorocentrum cordatum</name>
    <dbReference type="NCBI Taxonomy" id="2364126"/>
    <lineage>
        <taxon>Eukaryota</taxon>
        <taxon>Sar</taxon>
        <taxon>Alveolata</taxon>
        <taxon>Dinophyceae</taxon>
        <taxon>Prorocentrales</taxon>
        <taxon>Prorocentraceae</taxon>
        <taxon>Prorocentrum</taxon>
    </lineage>
</organism>
<evidence type="ECO:0008006" key="4">
    <source>
        <dbReference type="Google" id="ProtNLM"/>
    </source>
</evidence>
<evidence type="ECO:0000313" key="3">
    <source>
        <dbReference type="Proteomes" id="UP001189429"/>
    </source>
</evidence>
<comment type="caution">
    <text evidence="2">The sequence shown here is derived from an EMBL/GenBank/DDBJ whole genome shotgun (WGS) entry which is preliminary data.</text>
</comment>
<feature type="region of interest" description="Disordered" evidence="1">
    <location>
        <begin position="99"/>
        <end position="137"/>
    </location>
</feature>
<dbReference type="EMBL" id="CAUYUJ010018122">
    <property type="protein sequence ID" value="CAK0880834.1"/>
    <property type="molecule type" value="Genomic_DNA"/>
</dbReference>
<feature type="non-terminal residue" evidence="2">
    <location>
        <position position="1"/>
    </location>
</feature>
<accession>A0ABN9W7P4</accession>
<feature type="region of interest" description="Disordered" evidence="1">
    <location>
        <begin position="206"/>
        <end position="229"/>
    </location>
</feature>
<feature type="region of interest" description="Disordered" evidence="1">
    <location>
        <begin position="1"/>
        <end position="25"/>
    </location>
</feature>
<sequence>GLRRLLPRGARAGRAGGRAGRARRRAATCSGAAGCPARPGPARRRPRAGRAAVAAAAGGRHPRGLLVARAAGGAGAAGDGGEVARALPPRRALAGGVRRLPAAEPGGGDALGSRARERQGVGGRLRGRCPRGHPGAAPAAAEAAGLRLLLRGAGRGGACPGPDGRRPFRAQAAPAAEGAHRLPFSDGVPRGGLLEPRAAAVQGDFPAGPDGHDHARSAPGARGRLGRGAGLPHGPLLRLAGALAHLARGRAAAAGGGGALPRSAVHRGSYACPVCGAGGLPVHPRLPVDVLLPHSARRAHLVLHAAYGEALAGGSAAADIRLQVFGDHRAAELPPHRSRIGRWQCCAAVSGCPPDDPTGTRPLGSPRLVSLILPVLASTSMFRYSMRPIAPHAHFGQPDIGLSLDLDILQVRPTD</sequence>
<proteinExistence type="predicted"/>
<gene>
    <name evidence="2" type="ORF">PCOR1329_LOCUS63858</name>
</gene>